<evidence type="ECO:0000256" key="1">
    <source>
        <dbReference type="SAM" id="Phobius"/>
    </source>
</evidence>
<keyword evidence="1" id="KW-1133">Transmembrane helix</keyword>
<keyword evidence="1" id="KW-0812">Transmembrane</keyword>
<dbReference type="Proteomes" id="UP001596147">
    <property type="component" value="Unassembled WGS sequence"/>
</dbReference>
<feature type="transmembrane region" description="Helical" evidence="1">
    <location>
        <begin position="207"/>
        <end position="227"/>
    </location>
</feature>
<dbReference type="RefSeq" id="WP_382353779.1">
    <property type="nucleotide sequence ID" value="NZ_JBHSMC010000021.1"/>
</dbReference>
<feature type="transmembrane region" description="Helical" evidence="1">
    <location>
        <begin position="26"/>
        <end position="45"/>
    </location>
</feature>
<feature type="transmembrane region" description="Helical" evidence="1">
    <location>
        <begin position="104"/>
        <end position="133"/>
    </location>
</feature>
<sequence>MSKLMAVDSLTNLIKLEWKKLNQKSVIGELMFYPLILMFLPVFFIKGVSADFGKDYATFIELNNLLQMGYTLFGASLINHVFIEEYKNKTISLSFRYPISRQKLFAAKILFISLFVFLLTMSSYLLTGVVTFVVDQVHPIVNGDPSSSDLLNFFIQMFFRSFVITLLSFIPLFYFGIWKRATIPTVLCGIFVMQSHLVSIIDLNFNIVLSILTILGGISIFLSITTADKFGEM</sequence>
<name>A0ABW0LMF1_9BACI</name>
<keyword evidence="3" id="KW-1185">Reference proteome</keyword>
<accession>A0ABW0LMF1</accession>
<dbReference type="Pfam" id="PF12730">
    <property type="entry name" value="ABC2_membrane_4"/>
    <property type="match status" value="1"/>
</dbReference>
<proteinExistence type="predicted"/>
<evidence type="ECO:0000313" key="3">
    <source>
        <dbReference type="Proteomes" id="UP001596147"/>
    </source>
</evidence>
<evidence type="ECO:0000313" key="2">
    <source>
        <dbReference type="EMBL" id="MFC5466172.1"/>
    </source>
</evidence>
<keyword evidence="1" id="KW-0472">Membrane</keyword>
<organism evidence="2 3">
    <name type="scientific">Lederbergia graminis</name>
    <dbReference type="NCBI Taxonomy" id="735518"/>
    <lineage>
        <taxon>Bacteria</taxon>
        <taxon>Bacillati</taxon>
        <taxon>Bacillota</taxon>
        <taxon>Bacilli</taxon>
        <taxon>Bacillales</taxon>
        <taxon>Bacillaceae</taxon>
        <taxon>Lederbergia</taxon>
    </lineage>
</organism>
<reference evidence="3" key="1">
    <citation type="journal article" date="2019" name="Int. J. Syst. Evol. Microbiol.">
        <title>The Global Catalogue of Microorganisms (GCM) 10K type strain sequencing project: providing services to taxonomists for standard genome sequencing and annotation.</title>
        <authorList>
            <consortium name="The Broad Institute Genomics Platform"/>
            <consortium name="The Broad Institute Genome Sequencing Center for Infectious Disease"/>
            <person name="Wu L."/>
            <person name="Ma J."/>
        </authorList>
    </citation>
    <scope>NUCLEOTIDE SEQUENCE [LARGE SCALE GENOMIC DNA]</scope>
    <source>
        <strain evidence="3">CGMCC 1.12237</strain>
    </source>
</reference>
<gene>
    <name evidence="2" type="ORF">ACFPM4_15680</name>
</gene>
<feature type="transmembrane region" description="Helical" evidence="1">
    <location>
        <begin position="153"/>
        <end position="174"/>
    </location>
</feature>
<comment type="caution">
    <text evidence="2">The sequence shown here is derived from an EMBL/GenBank/DDBJ whole genome shotgun (WGS) entry which is preliminary data.</text>
</comment>
<feature type="transmembrane region" description="Helical" evidence="1">
    <location>
        <begin position="65"/>
        <end position="83"/>
    </location>
</feature>
<dbReference type="EMBL" id="JBHSMC010000021">
    <property type="protein sequence ID" value="MFC5466172.1"/>
    <property type="molecule type" value="Genomic_DNA"/>
</dbReference>
<protein>
    <submittedName>
        <fullName evidence="2">ABC transporter permease</fullName>
    </submittedName>
</protein>